<evidence type="ECO:0000313" key="3">
    <source>
        <dbReference type="EMBL" id="JAG57714.1"/>
    </source>
</evidence>
<feature type="compositionally biased region" description="Polar residues" evidence="1">
    <location>
        <begin position="13"/>
        <end position="22"/>
    </location>
</feature>
<protein>
    <submittedName>
        <fullName evidence="2">Uncharacterized protein</fullName>
    </submittedName>
</protein>
<organism evidence="2">
    <name type="scientific">Lygus hesperus</name>
    <name type="common">Western plant bug</name>
    <dbReference type="NCBI Taxonomy" id="30085"/>
    <lineage>
        <taxon>Eukaryota</taxon>
        <taxon>Metazoa</taxon>
        <taxon>Ecdysozoa</taxon>
        <taxon>Arthropoda</taxon>
        <taxon>Hexapoda</taxon>
        <taxon>Insecta</taxon>
        <taxon>Pterygota</taxon>
        <taxon>Neoptera</taxon>
        <taxon>Paraneoptera</taxon>
        <taxon>Hemiptera</taxon>
        <taxon>Heteroptera</taxon>
        <taxon>Panheteroptera</taxon>
        <taxon>Cimicomorpha</taxon>
        <taxon>Miridae</taxon>
        <taxon>Mirini</taxon>
        <taxon>Lygus</taxon>
    </lineage>
</organism>
<accession>A0A0A9ZCL7</accession>
<proteinExistence type="predicted"/>
<dbReference type="EMBL" id="GBHO01001983">
    <property type="protein sequence ID" value="JAG41621.1"/>
    <property type="molecule type" value="Transcribed_RNA"/>
</dbReference>
<reference evidence="2" key="1">
    <citation type="journal article" date="2014" name="PLoS ONE">
        <title>Transcriptome-Based Identification of ABC Transporters in the Western Tarnished Plant Bug Lygus hesperus.</title>
        <authorList>
            <person name="Hull J.J."/>
            <person name="Chaney K."/>
            <person name="Geib S.M."/>
            <person name="Fabrick J.A."/>
            <person name="Brent C.S."/>
            <person name="Walsh D."/>
            <person name="Lavine L.C."/>
        </authorList>
    </citation>
    <scope>NUCLEOTIDE SEQUENCE</scope>
</reference>
<reference evidence="2" key="2">
    <citation type="submission" date="2014-07" db="EMBL/GenBank/DDBJ databases">
        <authorList>
            <person name="Hull J."/>
        </authorList>
    </citation>
    <scope>NUCLEOTIDE SEQUENCE</scope>
</reference>
<reference evidence="3" key="3">
    <citation type="submission" date="2014-09" db="EMBL/GenBank/DDBJ databases">
        <authorList>
            <person name="Magalhaes I.L.F."/>
            <person name="Oliveira U."/>
            <person name="Santos F.R."/>
            <person name="Vidigal T.H.D.A."/>
            <person name="Brescovit A.D."/>
            <person name="Santos A.J."/>
        </authorList>
    </citation>
    <scope>NUCLEOTIDE SEQUENCE</scope>
</reference>
<evidence type="ECO:0000313" key="2">
    <source>
        <dbReference type="EMBL" id="JAG41621.1"/>
    </source>
</evidence>
<gene>
    <name evidence="2" type="ORF">CM83_14840</name>
</gene>
<name>A0A0A9ZCL7_LYGHE</name>
<dbReference type="EMBL" id="GBRD01008107">
    <property type="protein sequence ID" value="JAG57714.1"/>
    <property type="molecule type" value="Transcribed_RNA"/>
</dbReference>
<feature type="region of interest" description="Disordered" evidence="1">
    <location>
        <begin position="1"/>
        <end position="22"/>
    </location>
</feature>
<sequence length="159" mass="18872">MADKWEPEYANESHPNLLSDVSSQNPEAFISTMKADYGPPKVHSHPTARRKEMLKQFYWKQFSQEFFDQLGKMPCEEDNFANFSTTYEDEFGFDDFQPKNVLDMVDPEMHAKYPLYTDPPFSVYMEKIDRIKPSSKAKHPMNVFRRSSTFVKKWYDELE</sequence>
<evidence type="ECO:0000256" key="1">
    <source>
        <dbReference type="SAM" id="MobiDB-lite"/>
    </source>
</evidence>
<dbReference type="AlphaFoldDB" id="A0A0A9ZCL7"/>